<evidence type="ECO:0000313" key="4">
    <source>
        <dbReference type="Proteomes" id="UP000032726"/>
    </source>
</evidence>
<keyword evidence="1" id="KW-0812">Transmembrane</keyword>
<dbReference type="EMBL" id="CP011071">
    <property type="protein sequence ID" value="AKA33820.1"/>
    <property type="molecule type" value="Genomic_DNA"/>
</dbReference>
<dbReference type="GO" id="GO:0043022">
    <property type="term" value="F:ribosome binding"/>
    <property type="evidence" value="ECO:0007669"/>
    <property type="project" value="InterPro"/>
</dbReference>
<keyword evidence="1" id="KW-1133">Transmembrane helix</keyword>
<accession>A0A0D5YNC2</accession>
<reference evidence="3 4" key="1">
    <citation type="submission" date="2015-03" db="EMBL/GenBank/DDBJ databases">
        <title>Complete genome sequence of Muricauda lutaonensis CC-HSB-11T, isolated from a coastal hot spring.</title>
        <authorList>
            <person name="Kim K.M."/>
        </authorList>
    </citation>
    <scope>NUCLEOTIDE SEQUENCE [LARGE SCALE GENOMIC DNA]</scope>
    <source>
        <strain evidence="3 4">CC-HSB-11</strain>
    </source>
</reference>
<dbReference type="InterPro" id="IPR033122">
    <property type="entry name" value="LETM1-like_RBD"/>
</dbReference>
<dbReference type="Proteomes" id="UP000032726">
    <property type="component" value="Chromosome"/>
</dbReference>
<name>A0A0D5YNC2_9FLAO</name>
<sequence>MQNHFAMNPSASGWINKLGHFLQKNTDGFHDFDQLYHNLKENGFVYGVHLYIPPFINSEHRLTDDEVAKINLLTALFYVFHFSRGSTDPKAFVQVVLDYYRHLEIGEISFFEKIIAGSDNESKLERLIDSRIKLGENLIDRTFGNSITNSLLFIDVLTFKRFLEGEKRILGHARILEYSAINIALHTKKTKESDDHDAKMVQLLAASLTYVDIEPDKYDKSYHKIIGNQLTAEEKQYLLDLTCMAVWKDHAIERHELTFVKNIGADLGKTPEEVEASFCQAKEFFVKNYKRISFLHDKSLAEQYYDNMAKTIGKLIVRNSKRLKKELLKSKELIALISKSTVKELTIEEKKKMRNQLIDIFKSIPSLAIFMLPGGAILLPIFVKLIPTLLPSAFDDNRMEKKQ</sequence>
<dbReference type="PATRIC" id="fig|516051.4.peg.132"/>
<keyword evidence="4" id="KW-1185">Reference proteome</keyword>
<keyword evidence="1" id="KW-0472">Membrane</keyword>
<proteinExistence type="predicted"/>
<evidence type="ECO:0000259" key="2">
    <source>
        <dbReference type="Pfam" id="PF07766"/>
    </source>
</evidence>
<dbReference type="HOGENOM" id="CLU_693915_0_0_10"/>
<evidence type="ECO:0000313" key="3">
    <source>
        <dbReference type="EMBL" id="AKA33820.1"/>
    </source>
</evidence>
<dbReference type="NCBIfam" id="NF040639">
    <property type="entry name" value="LETM1_rel_film"/>
    <property type="match status" value="1"/>
</dbReference>
<organism evidence="3 4">
    <name type="scientific">Flagellimonas lutaonensis</name>
    <dbReference type="NCBI Taxonomy" id="516051"/>
    <lineage>
        <taxon>Bacteria</taxon>
        <taxon>Pseudomonadati</taxon>
        <taxon>Bacteroidota</taxon>
        <taxon>Flavobacteriia</taxon>
        <taxon>Flavobacteriales</taxon>
        <taxon>Flavobacteriaceae</taxon>
        <taxon>Flagellimonas</taxon>
    </lineage>
</organism>
<feature type="domain" description="Letm1 RBD" evidence="2">
    <location>
        <begin position="345"/>
        <end position="401"/>
    </location>
</feature>
<protein>
    <submittedName>
        <fullName evidence="3">LETM1-like domain protein</fullName>
    </submittedName>
</protein>
<dbReference type="KEGG" id="mlt:VC82_128"/>
<dbReference type="STRING" id="516051.VC82_128"/>
<feature type="transmembrane region" description="Helical" evidence="1">
    <location>
        <begin position="360"/>
        <end position="383"/>
    </location>
</feature>
<gene>
    <name evidence="3" type="ORF">VC82_128</name>
</gene>
<dbReference type="Pfam" id="PF07766">
    <property type="entry name" value="LETM1_RBD"/>
    <property type="match status" value="1"/>
</dbReference>
<dbReference type="AlphaFoldDB" id="A0A0D5YNC2"/>
<evidence type="ECO:0000256" key="1">
    <source>
        <dbReference type="SAM" id="Phobius"/>
    </source>
</evidence>